<evidence type="ECO:0000313" key="3">
    <source>
        <dbReference type="EMBL" id="KAF2120187.1"/>
    </source>
</evidence>
<name>A0A6A5ZMY3_9PLEO</name>
<dbReference type="OrthoDB" id="5043642at2759"/>
<protein>
    <submittedName>
        <fullName evidence="3">Uncharacterized protein</fullName>
    </submittedName>
</protein>
<dbReference type="AlphaFoldDB" id="A0A6A5ZMY3"/>
<sequence length="467" mass="53500">MEFNTIFLFAVITILCLVFSTFAILFGATLVNLYKRNGNLHLKLTKPVIIPAYRQEATAKYVEDLKARTGRTDTTTSTSRGGNGDGDDDHGSRTTERVEIEAIKRRIAREDKRISKLPTFEQDDCGDGTNFPEVQMADTLSTVQPYPLPPFRERPPNYMQMGLKKLDIDAWLTVDKNYRDQHGVRKKLLDRKKEEVLQVTDDGEEACIELMEEVVGFLVKKYPKYFQLVERDGRTKVLNAIMEEEFCVQRPYEMHPLEVCARLANEDFNILFKSEFSGEHVLAASATLFPAGWRLRERIGTSVSLLHNPVPQWQDIPDILSHSYFTRLSETSCMERHSFFIQINPGDRTLQDLLFIQNPQDFFPGRISALSPSHIIVRRERQSFRRLPKSNTVVFTVKTTMQRLIDVPEANRPALVSEIKAWPEDIAAYKGLAIWQRAVFGFCEGKRTVVEDQDLGSDVGTLTRIEE</sequence>
<accession>A0A6A5ZMY3</accession>
<organism evidence="3 4">
    <name type="scientific">Lophiotrema nucula</name>
    <dbReference type="NCBI Taxonomy" id="690887"/>
    <lineage>
        <taxon>Eukaryota</taxon>
        <taxon>Fungi</taxon>
        <taxon>Dikarya</taxon>
        <taxon>Ascomycota</taxon>
        <taxon>Pezizomycotina</taxon>
        <taxon>Dothideomycetes</taxon>
        <taxon>Pleosporomycetidae</taxon>
        <taxon>Pleosporales</taxon>
        <taxon>Lophiotremataceae</taxon>
        <taxon>Lophiotrema</taxon>
    </lineage>
</organism>
<feature type="transmembrane region" description="Helical" evidence="2">
    <location>
        <begin position="6"/>
        <end position="34"/>
    </location>
</feature>
<reference evidence="3" key="1">
    <citation type="journal article" date="2020" name="Stud. Mycol.">
        <title>101 Dothideomycetes genomes: a test case for predicting lifestyles and emergence of pathogens.</title>
        <authorList>
            <person name="Haridas S."/>
            <person name="Albert R."/>
            <person name="Binder M."/>
            <person name="Bloem J."/>
            <person name="Labutti K."/>
            <person name="Salamov A."/>
            <person name="Andreopoulos B."/>
            <person name="Baker S."/>
            <person name="Barry K."/>
            <person name="Bills G."/>
            <person name="Bluhm B."/>
            <person name="Cannon C."/>
            <person name="Castanera R."/>
            <person name="Culley D."/>
            <person name="Daum C."/>
            <person name="Ezra D."/>
            <person name="Gonzalez J."/>
            <person name="Henrissat B."/>
            <person name="Kuo A."/>
            <person name="Liang C."/>
            <person name="Lipzen A."/>
            <person name="Lutzoni F."/>
            <person name="Magnuson J."/>
            <person name="Mondo S."/>
            <person name="Nolan M."/>
            <person name="Ohm R."/>
            <person name="Pangilinan J."/>
            <person name="Park H.-J."/>
            <person name="Ramirez L."/>
            <person name="Alfaro M."/>
            <person name="Sun H."/>
            <person name="Tritt A."/>
            <person name="Yoshinaga Y."/>
            <person name="Zwiers L.-H."/>
            <person name="Turgeon B."/>
            <person name="Goodwin S."/>
            <person name="Spatafora J."/>
            <person name="Crous P."/>
            <person name="Grigoriev I."/>
        </authorList>
    </citation>
    <scope>NUCLEOTIDE SEQUENCE</scope>
    <source>
        <strain evidence="3">CBS 627.86</strain>
    </source>
</reference>
<gene>
    <name evidence="3" type="ORF">BDV96DRAFT_674465</name>
</gene>
<dbReference type="Pfam" id="PF11927">
    <property type="entry name" value="HODM_asu-like"/>
    <property type="match status" value="1"/>
</dbReference>
<keyword evidence="2" id="KW-0812">Transmembrane</keyword>
<keyword evidence="2" id="KW-1133">Transmembrane helix</keyword>
<keyword evidence="4" id="KW-1185">Reference proteome</keyword>
<dbReference type="Proteomes" id="UP000799770">
    <property type="component" value="Unassembled WGS sequence"/>
</dbReference>
<dbReference type="InterPro" id="IPR021848">
    <property type="entry name" value="HODM_asu-like"/>
</dbReference>
<keyword evidence="2" id="KW-0472">Membrane</keyword>
<dbReference type="EMBL" id="ML977314">
    <property type="protein sequence ID" value="KAF2120187.1"/>
    <property type="molecule type" value="Genomic_DNA"/>
</dbReference>
<evidence type="ECO:0000256" key="2">
    <source>
        <dbReference type="SAM" id="Phobius"/>
    </source>
</evidence>
<feature type="region of interest" description="Disordered" evidence="1">
    <location>
        <begin position="68"/>
        <end position="96"/>
    </location>
</feature>
<evidence type="ECO:0000313" key="4">
    <source>
        <dbReference type="Proteomes" id="UP000799770"/>
    </source>
</evidence>
<evidence type="ECO:0000256" key="1">
    <source>
        <dbReference type="SAM" id="MobiDB-lite"/>
    </source>
</evidence>
<proteinExistence type="predicted"/>